<sequence>MQSDSETDSDSGASAAIEGADRPPPFYDDDVLSSLDDCSEASTVEQALQEVRLLYSLGLDAVLEEPMLRVLQRSAGVLMKFVTAMPDLITSGNNLEGTLFVFSALINSSFLGRLLRVRTIFRRLVAQSSGRPYHSTTVVIWVDELLWELSLVVPQIAAGFVTFEQDREELSRRPQSIREQIRNDGLRSVVQLPELWTDMHLVMGSSSFSPASKRVALSLLFGSYVMEQSLTGSPESSQSMKDCSRLLISLHDAANQIHAALHNGVSSVDLSSKRLSAALLVGLIAVISPANEKGENTELSQLLPQRYGCLLDLIIVVLNAESDWFYPLEKLDAPQRVLLMWGNTVPWAWSTWPDQRVANTEYIRLLTATWLCRMNDPLFEGCNYSAVNANGGLHRVFMKDIANSSLVVQQLYHDVEGYMDEAEHSGTQPTLDLYKLLGKLTWALVQYLECHAIEGNPHIGSRIPVFAQHVLLMYSRMSLSVNEGLVKNLMLEALSLVNTEDLAQVLGGLLSEKPCRFLARLEEGELYSSLTIIHSTLSANSYRLSFQRQDAVQGLDDGMDGYALDVNGTIARADSLLSFLTVLLLKDISHNFDLREIIGACLNSIFKCVKKEENLGRHFEGLRHTILTMLCACTIVKAKKLIPCSQDDVWLLAMHSGKHEIMMTGTFAKYVLMTIKPHSDPLLFYEAWDHFSATLVTIIDQQVQAEEEAIALLVVPAICQALRTLITHSNATTKRLLASSLRTLNLRRALQNMTVMSEPTTDVPYQVSLKERLGNMNMIIQRSMEDVSNASHLLDIVTSNSAVYGYKILYYRGDSHAQLMIIHDVDLD</sequence>
<keyword evidence="3" id="KW-1185">Reference proteome</keyword>
<protein>
    <submittedName>
        <fullName evidence="2">Uncharacterized protein</fullName>
    </submittedName>
</protein>
<dbReference type="EMBL" id="JAACJJ010000056">
    <property type="protein sequence ID" value="KAF5312842.1"/>
    <property type="molecule type" value="Genomic_DNA"/>
</dbReference>
<evidence type="ECO:0000256" key="1">
    <source>
        <dbReference type="SAM" id="MobiDB-lite"/>
    </source>
</evidence>
<dbReference type="OrthoDB" id="3233180at2759"/>
<comment type="caution">
    <text evidence="2">The sequence shown here is derived from an EMBL/GenBank/DDBJ whole genome shotgun (WGS) entry which is preliminary data.</text>
</comment>
<name>A0A8H5AXQ2_9AGAR</name>
<proteinExistence type="predicted"/>
<accession>A0A8H5AXQ2</accession>
<evidence type="ECO:0000313" key="2">
    <source>
        <dbReference type="EMBL" id="KAF5312842.1"/>
    </source>
</evidence>
<feature type="region of interest" description="Disordered" evidence="1">
    <location>
        <begin position="1"/>
        <end position="25"/>
    </location>
</feature>
<gene>
    <name evidence="2" type="ORF">D9619_003142</name>
</gene>
<organism evidence="2 3">
    <name type="scientific">Psilocybe cf. subviscida</name>
    <dbReference type="NCBI Taxonomy" id="2480587"/>
    <lineage>
        <taxon>Eukaryota</taxon>
        <taxon>Fungi</taxon>
        <taxon>Dikarya</taxon>
        <taxon>Basidiomycota</taxon>
        <taxon>Agaricomycotina</taxon>
        <taxon>Agaricomycetes</taxon>
        <taxon>Agaricomycetidae</taxon>
        <taxon>Agaricales</taxon>
        <taxon>Agaricineae</taxon>
        <taxon>Strophariaceae</taxon>
        <taxon>Psilocybe</taxon>
    </lineage>
</organism>
<reference evidence="2 3" key="1">
    <citation type="journal article" date="2020" name="ISME J.">
        <title>Uncovering the hidden diversity of litter-decomposition mechanisms in mushroom-forming fungi.</title>
        <authorList>
            <person name="Floudas D."/>
            <person name="Bentzer J."/>
            <person name="Ahren D."/>
            <person name="Johansson T."/>
            <person name="Persson P."/>
            <person name="Tunlid A."/>
        </authorList>
    </citation>
    <scope>NUCLEOTIDE SEQUENCE [LARGE SCALE GENOMIC DNA]</scope>
    <source>
        <strain evidence="2 3">CBS 101986</strain>
    </source>
</reference>
<dbReference type="Proteomes" id="UP000567179">
    <property type="component" value="Unassembled WGS sequence"/>
</dbReference>
<dbReference type="AlphaFoldDB" id="A0A8H5AXQ2"/>
<evidence type="ECO:0000313" key="3">
    <source>
        <dbReference type="Proteomes" id="UP000567179"/>
    </source>
</evidence>